<dbReference type="Gene3D" id="1.10.1040.10">
    <property type="entry name" value="N-(1-d-carboxylethyl)-l-norvaline Dehydrogenase, domain 2"/>
    <property type="match status" value="1"/>
</dbReference>
<dbReference type="InterPro" id="IPR013332">
    <property type="entry name" value="KPR_N"/>
</dbReference>
<dbReference type="EMBL" id="VNHW01000015">
    <property type="protein sequence ID" value="TYP83785.1"/>
    <property type="molecule type" value="Genomic_DNA"/>
</dbReference>
<dbReference type="AlphaFoldDB" id="A0A5S5CN20"/>
<evidence type="ECO:0000259" key="6">
    <source>
        <dbReference type="Pfam" id="PF08546"/>
    </source>
</evidence>
<accession>A0A5S5CN20</accession>
<dbReference type="InterPro" id="IPR036291">
    <property type="entry name" value="NAD(P)-bd_dom_sf"/>
</dbReference>
<evidence type="ECO:0000256" key="1">
    <source>
        <dbReference type="ARBA" id="ARBA00007870"/>
    </source>
</evidence>
<dbReference type="InterPro" id="IPR013328">
    <property type="entry name" value="6PGD_dom2"/>
</dbReference>
<keyword evidence="8" id="KW-1185">Reference proteome</keyword>
<dbReference type="PANTHER" id="PTHR21708">
    <property type="entry name" value="PROBABLE 2-DEHYDROPANTOATE 2-REDUCTASE"/>
    <property type="match status" value="1"/>
</dbReference>
<dbReference type="Pfam" id="PF08546">
    <property type="entry name" value="ApbA_C"/>
    <property type="match status" value="1"/>
</dbReference>
<dbReference type="Pfam" id="PF02558">
    <property type="entry name" value="ApbA"/>
    <property type="match status" value="1"/>
</dbReference>
<dbReference type="Proteomes" id="UP000322499">
    <property type="component" value="Unassembled WGS sequence"/>
</dbReference>
<evidence type="ECO:0000256" key="2">
    <source>
        <dbReference type="ARBA" id="ARBA00022857"/>
    </source>
</evidence>
<dbReference type="InterPro" id="IPR051402">
    <property type="entry name" value="KPR-Related"/>
</dbReference>
<evidence type="ECO:0000259" key="5">
    <source>
        <dbReference type="Pfam" id="PF02558"/>
    </source>
</evidence>
<evidence type="ECO:0000313" key="8">
    <source>
        <dbReference type="Proteomes" id="UP000322499"/>
    </source>
</evidence>
<feature type="domain" description="Ketopantoate reductase N-terminal" evidence="5">
    <location>
        <begin position="25"/>
        <end position="161"/>
    </location>
</feature>
<dbReference type="UniPathway" id="UPA00028">
    <property type="reaction ID" value="UER00004"/>
</dbReference>
<evidence type="ECO:0000256" key="3">
    <source>
        <dbReference type="ARBA" id="ARBA00023002"/>
    </source>
</evidence>
<evidence type="ECO:0000313" key="7">
    <source>
        <dbReference type="EMBL" id="TYP83785.1"/>
    </source>
</evidence>
<comment type="function">
    <text evidence="4">Catalyzes the NADPH-dependent reduction of ketopantoate into pantoic acid.</text>
</comment>
<feature type="domain" description="Ketopantoate reductase C-terminal" evidence="6">
    <location>
        <begin position="196"/>
        <end position="308"/>
    </location>
</feature>
<gene>
    <name evidence="7" type="ORF">BD833_11525</name>
</gene>
<comment type="caution">
    <text evidence="7">The sequence shown here is derived from an EMBL/GenBank/DDBJ whole genome shotgun (WGS) entry which is preliminary data.</text>
</comment>
<dbReference type="NCBIfam" id="TIGR00745">
    <property type="entry name" value="apbA_panE"/>
    <property type="match status" value="1"/>
</dbReference>
<dbReference type="GO" id="GO:0008677">
    <property type="term" value="F:2-dehydropantoate 2-reductase activity"/>
    <property type="evidence" value="ECO:0007669"/>
    <property type="project" value="UniProtKB-EC"/>
</dbReference>
<keyword evidence="4" id="KW-0566">Pantothenate biosynthesis</keyword>
<dbReference type="InterPro" id="IPR008927">
    <property type="entry name" value="6-PGluconate_DH-like_C_sf"/>
</dbReference>
<keyword evidence="2 4" id="KW-0521">NADP</keyword>
<dbReference type="Gene3D" id="3.40.50.720">
    <property type="entry name" value="NAD(P)-binding Rossmann-like Domain"/>
    <property type="match status" value="1"/>
</dbReference>
<dbReference type="SUPFAM" id="SSF48179">
    <property type="entry name" value="6-phosphogluconate dehydrogenase C-terminal domain-like"/>
    <property type="match status" value="1"/>
</dbReference>
<dbReference type="EC" id="1.1.1.169" evidence="4"/>
<name>A0A5S5CN20_9ACTN</name>
<comment type="pathway">
    <text evidence="4">Cofactor biosynthesis; (R)-pantothenate biosynthesis; (R)-pantoate from 3-methyl-2-oxobutanoate: step 2/2.</text>
</comment>
<comment type="catalytic activity">
    <reaction evidence="4">
        <text>(R)-pantoate + NADP(+) = 2-dehydropantoate + NADPH + H(+)</text>
        <dbReference type="Rhea" id="RHEA:16233"/>
        <dbReference type="ChEBI" id="CHEBI:11561"/>
        <dbReference type="ChEBI" id="CHEBI:15378"/>
        <dbReference type="ChEBI" id="CHEBI:15980"/>
        <dbReference type="ChEBI" id="CHEBI:57783"/>
        <dbReference type="ChEBI" id="CHEBI:58349"/>
        <dbReference type="EC" id="1.1.1.169"/>
    </reaction>
</comment>
<comment type="similarity">
    <text evidence="1 4">Belongs to the ketopantoate reductase family.</text>
</comment>
<dbReference type="InterPro" id="IPR013752">
    <property type="entry name" value="KPA_reductase"/>
</dbReference>
<dbReference type="GO" id="GO:0005737">
    <property type="term" value="C:cytoplasm"/>
    <property type="evidence" value="ECO:0007669"/>
    <property type="project" value="TreeGrafter"/>
</dbReference>
<dbReference type="SUPFAM" id="SSF51735">
    <property type="entry name" value="NAD(P)-binding Rossmann-fold domains"/>
    <property type="match status" value="1"/>
</dbReference>
<dbReference type="PANTHER" id="PTHR21708:SF26">
    <property type="entry name" value="2-DEHYDROPANTOATE 2-REDUCTASE"/>
    <property type="match status" value="1"/>
</dbReference>
<proteinExistence type="inferred from homology"/>
<organism evidence="7 8">
    <name type="scientific">Blastococcus xanthinilyticus</name>
    <dbReference type="NCBI Taxonomy" id="1564164"/>
    <lineage>
        <taxon>Bacteria</taxon>
        <taxon>Bacillati</taxon>
        <taxon>Actinomycetota</taxon>
        <taxon>Actinomycetes</taxon>
        <taxon>Geodermatophilales</taxon>
        <taxon>Geodermatophilaceae</taxon>
        <taxon>Blastococcus</taxon>
    </lineage>
</organism>
<dbReference type="GO" id="GO:0015940">
    <property type="term" value="P:pantothenate biosynthetic process"/>
    <property type="evidence" value="ECO:0007669"/>
    <property type="project" value="UniProtKB-UniPathway"/>
</dbReference>
<evidence type="ECO:0000256" key="4">
    <source>
        <dbReference type="RuleBase" id="RU362068"/>
    </source>
</evidence>
<reference evidence="7 8" key="1">
    <citation type="submission" date="2019-07" db="EMBL/GenBank/DDBJ databases">
        <title>Genomic Encyclopedia of Archaeal and Bacterial Type Strains, Phase II (KMG-II): from individual species to whole genera.</title>
        <authorList>
            <person name="Goeker M."/>
        </authorList>
    </citation>
    <scope>NUCLEOTIDE SEQUENCE [LARGE SCALE GENOMIC DNA]</scope>
    <source>
        <strain evidence="7 8">DSM 46842</strain>
    </source>
</reference>
<sequence>MGQGGMGQGGMGQADRVTSAEQLRIAVLGPGGVGGLLAALLARSGQAVTCLARPDTAAHLDRAGLSVTSDRFGEFTTPVRGADALDEPVDVLLVTTKATSLDAALDRVPADVLGAAVVVPLLNGVEHMAALRERYPAARVVAGTIRVAASRPAPGAVRHEGALCAVELAPGAEPLADALAAAGADVAVRPDEVGLLWDKLAFLAPMALLTTQAGAPLGPVRDERGEDLAAVIEEVAAVARAEGAAADAAATREFAWSLPDGMRSSMQRDAEAGNPTEVEAIGGAVLRAADRHGVDVPVTRRIVEELRARPA</sequence>
<dbReference type="InterPro" id="IPR003710">
    <property type="entry name" value="ApbA"/>
</dbReference>
<keyword evidence="3 4" id="KW-0560">Oxidoreductase</keyword>
<protein>
    <recommendedName>
        <fullName evidence="4">2-dehydropantoate 2-reductase</fullName>
        <ecNumber evidence="4">1.1.1.169</ecNumber>
    </recommendedName>
    <alternativeName>
        <fullName evidence="4">Ketopantoate reductase</fullName>
    </alternativeName>
</protein>